<protein>
    <submittedName>
        <fullName evidence="1">Nuclease</fullName>
    </submittedName>
</protein>
<reference evidence="1" key="2">
    <citation type="journal article" date="2016" name="Front. Microbiol.">
        <title>The Regulatory Protein RosR Affects Rhizobium leguminosarum bv. trifolii Protein Profiles, Cell Surface Properties, and Symbiosis with Clover.</title>
        <authorList>
            <person name="Rachwal K."/>
            <person name="Boguszewska A."/>
            <person name="Kopcinska J."/>
            <person name="Karas M."/>
            <person name="Tchorzewski M."/>
            <person name="Janczarek M."/>
        </authorList>
    </citation>
    <scope>NUCLEOTIDE SEQUENCE</scope>
    <source>
        <strain evidence="1">Rt24.2</strain>
    </source>
</reference>
<dbReference type="EMBL" id="KX487939">
    <property type="protein sequence ID" value="AOO90303.1"/>
    <property type="molecule type" value="Genomic_DNA"/>
</dbReference>
<reference evidence="1" key="1">
    <citation type="journal article" date="2015" name="BMC Genomics">
        <title>Transcriptome profiling of a Rhizobium leguminosarum bv. trifolii rosR mutant reveals the role of the transcriptional regulator RosR in motility, synthesis of cell-surface components, and other cellular processes.</title>
        <authorList>
            <person name="Rachwal K."/>
            <person name="Matczynska E."/>
            <person name="Janczarek M."/>
        </authorList>
    </citation>
    <scope>NUCLEOTIDE SEQUENCE</scope>
    <source>
        <strain evidence="1">Rt24.2</strain>
    </source>
</reference>
<accession>A0A1C9HUI1</accession>
<name>A0A1C9HUI1_RHILT</name>
<proteinExistence type="predicted"/>
<organism evidence="1">
    <name type="scientific">Rhizobium leguminosarum bv. trifolii</name>
    <dbReference type="NCBI Taxonomy" id="386"/>
    <lineage>
        <taxon>Bacteria</taxon>
        <taxon>Pseudomonadati</taxon>
        <taxon>Pseudomonadota</taxon>
        <taxon>Alphaproteobacteria</taxon>
        <taxon>Hyphomicrobiales</taxon>
        <taxon>Rhizobiaceae</taxon>
        <taxon>Rhizobium/Agrobacterium group</taxon>
        <taxon>Rhizobium</taxon>
    </lineage>
</organism>
<evidence type="ECO:0000313" key="1">
    <source>
        <dbReference type="EMBL" id="AOO90303.1"/>
    </source>
</evidence>
<sequence>MIAGLIIRSSLTVGDGGTVKCDERNMRLLGEGVPLVCGIASTRRR</sequence>
<dbReference type="AlphaFoldDB" id="A0A1C9HUI1"/>